<protein>
    <recommendedName>
        <fullName evidence="4">DNA-directed DNA polymerase</fullName>
    </recommendedName>
</protein>
<dbReference type="Proteomes" id="UP000507470">
    <property type="component" value="Unassembled WGS sequence"/>
</dbReference>
<dbReference type="InterPro" id="IPR023211">
    <property type="entry name" value="DNA_pol_palm_dom_sf"/>
</dbReference>
<dbReference type="InterPro" id="IPR016187">
    <property type="entry name" value="CTDL_fold"/>
</dbReference>
<dbReference type="AlphaFoldDB" id="A0A6J7ZW60"/>
<sequence length="238" mass="28059">MSALKQNYSLQKQMPASKKTEASIQKRGFQHSKRQMPASIQKRRMPASKETDAHIQRRRILASKEDGCHHVLTTGIQASRRLTLMDEHQLFLMGWQHQKERYIKISIYIRCQHPNVGKLTCSVNWKHQDQKCYKLDQENRNFTESKQICENLNAEMIMPKTKKKTKYCRHENIVLTEYKEKEEYSKPNPSVNVYIALFTTAHARLKIIRIIRYSTRKSLYMDTDSCIYNDDGSEACKK</sequence>
<dbReference type="Gene3D" id="3.90.1600.10">
    <property type="entry name" value="Palm domain of DNA polymerase"/>
    <property type="match status" value="1"/>
</dbReference>
<dbReference type="PANTHER" id="PTHR33568:SF3">
    <property type="entry name" value="DNA-DIRECTED DNA POLYMERASE"/>
    <property type="match status" value="1"/>
</dbReference>
<dbReference type="SUPFAM" id="SSF56672">
    <property type="entry name" value="DNA/RNA polymerases"/>
    <property type="match status" value="1"/>
</dbReference>
<evidence type="ECO:0008006" key="4">
    <source>
        <dbReference type="Google" id="ProtNLM"/>
    </source>
</evidence>
<gene>
    <name evidence="2" type="ORF">MCOR_1592</name>
</gene>
<keyword evidence="3" id="KW-1185">Reference proteome</keyword>
<evidence type="ECO:0000313" key="2">
    <source>
        <dbReference type="EMBL" id="CAC5358277.1"/>
    </source>
</evidence>
<organism evidence="2 3">
    <name type="scientific">Mytilus coruscus</name>
    <name type="common">Sea mussel</name>
    <dbReference type="NCBI Taxonomy" id="42192"/>
    <lineage>
        <taxon>Eukaryota</taxon>
        <taxon>Metazoa</taxon>
        <taxon>Spiralia</taxon>
        <taxon>Lophotrochozoa</taxon>
        <taxon>Mollusca</taxon>
        <taxon>Bivalvia</taxon>
        <taxon>Autobranchia</taxon>
        <taxon>Pteriomorphia</taxon>
        <taxon>Mytilida</taxon>
        <taxon>Mytiloidea</taxon>
        <taxon>Mytilidae</taxon>
        <taxon>Mytilinae</taxon>
        <taxon>Mytilus</taxon>
    </lineage>
</organism>
<dbReference type="SUPFAM" id="SSF56436">
    <property type="entry name" value="C-type lectin-like"/>
    <property type="match status" value="1"/>
</dbReference>
<dbReference type="InterPro" id="IPR043502">
    <property type="entry name" value="DNA/RNA_pol_sf"/>
</dbReference>
<proteinExistence type="predicted"/>
<evidence type="ECO:0000256" key="1">
    <source>
        <dbReference type="SAM" id="MobiDB-lite"/>
    </source>
</evidence>
<evidence type="ECO:0000313" key="3">
    <source>
        <dbReference type="Proteomes" id="UP000507470"/>
    </source>
</evidence>
<accession>A0A6J7ZW60</accession>
<reference evidence="2 3" key="1">
    <citation type="submission" date="2020-06" db="EMBL/GenBank/DDBJ databases">
        <authorList>
            <person name="Li R."/>
            <person name="Bekaert M."/>
        </authorList>
    </citation>
    <scope>NUCLEOTIDE SEQUENCE [LARGE SCALE GENOMIC DNA]</scope>
    <source>
        <strain evidence="3">wild</strain>
    </source>
</reference>
<name>A0A6J7ZW60_MYTCO</name>
<dbReference type="EMBL" id="CACVKT020000334">
    <property type="protein sequence ID" value="CAC5358277.1"/>
    <property type="molecule type" value="Genomic_DNA"/>
</dbReference>
<feature type="region of interest" description="Disordered" evidence="1">
    <location>
        <begin position="1"/>
        <end position="53"/>
    </location>
</feature>
<feature type="compositionally biased region" description="Polar residues" evidence="1">
    <location>
        <begin position="1"/>
        <end position="14"/>
    </location>
</feature>
<dbReference type="PANTHER" id="PTHR33568">
    <property type="entry name" value="DNA POLYMERASE"/>
    <property type="match status" value="1"/>
</dbReference>